<dbReference type="Gene3D" id="3.30.40.10">
    <property type="entry name" value="Zinc/RING finger domain, C3HC4 (zinc finger)"/>
    <property type="match status" value="1"/>
</dbReference>
<gene>
    <name evidence="4" type="ORF">BT96DRAFT_1007590</name>
</gene>
<feature type="region of interest" description="Disordered" evidence="2">
    <location>
        <begin position="22"/>
        <end position="55"/>
    </location>
</feature>
<evidence type="ECO:0000259" key="3">
    <source>
        <dbReference type="PROSITE" id="PS50089"/>
    </source>
</evidence>
<feature type="domain" description="RING-type" evidence="3">
    <location>
        <begin position="111"/>
        <end position="155"/>
    </location>
</feature>
<dbReference type="InterPro" id="IPR013083">
    <property type="entry name" value="Znf_RING/FYVE/PHD"/>
</dbReference>
<keyword evidence="1" id="KW-0862">Zinc</keyword>
<name>A0A6A4GHF8_9AGAR</name>
<evidence type="ECO:0000313" key="4">
    <source>
        <dbReference type="EMBL" id="KAE9384910.1"/>
    </source>
</evidence>
<proteinExistence type="predicted"/>
<sequence length="199" mass="21845">MPPSSTPRTIAVSRAATAPYWYPATPGSLDTEEEVKTARSRRSKTKTPAAGTNGVCRSSRLQSKVQVPTAPSLPVPSLPARKEFDTAKQEAKLAQDNLSTFIAQQKILFTCQGCKNLAFQPQVSDCGHIHCAQCIYTSRQSAVLDNDFVRCAVCNSYVLWPPVPCYQLQHYVCSLAEAAGTAVPETLPFEEIWTPRLRN</sequence>
<dbReference type="SUPFAM" id="SSF57850">
    <property type="entry name" value="RING/U-box"/>
    <property type="match status" value="1"/>
</dbReference>
<organism evidence="4 5">
    <name type="scientific">Gymnopus androsaceus JB14</name>
    <dbReference type="NCBI Taxonomy" id="1447944"/>
    <lineage>
        <taxon>Eukaryota</taxon>
        <taxon>Fungi</taxon>
        <taxon>Dikarya</taxon>
        <taxon>Basidiomycota</taxon>
        <taxon>Agaricomycotina</taxon>
        <taxon>Agaricomycetes</taxon>
        <taxon>Agaricomycetidae</taxon>
        <taxon>Agaricales</taxon>
        <taxon>Marasmiineae</taxon>
        <taxon>Omphalotaceae</taxon>
        <taxon>Gymnopus</taxon>
    </lineage>
</organism>
<dbReference type="PROSITE" id="PS50089">
    <property type="entry name" value="ZF_RING_2"/>
    <property type="match status" value="1"/>
</dbReference>
<dbReference type="AlphaFoldDB" id="A0A6A4GHF8"/>
<accession>A0A6A4GHF8</accession>
<evidence type="ECO:0000256" key="2">
    <source>
        <dbReference type="SAM" id="MobiDB-lite"/>
    </source>
</evidence>
<evidence type="ECO:0000256" key="1">
    <source>
        <dbReference type="PROSITE-ProRule" id="PRU00175"/>
    </source>
</evidence>
<dbReference type="EMBL" id="ML770061">
    <property type="protein sequence ID" value="KAE9384910.1"/>
    <property type="molecule type" value="Genomic_DNA"/>
</dbReference>
<keyword evidence="5" id="KW-1185">Reference proteome</keyword>
<dbReference type="InterPro" id="IPR001841">
    <property type="entry name" value="Znf_RING"/>
</dbReference>
<evidence type="ECO:0000313" key="5">
    <source>
        <dbReference type="Proteomes" id="UP000799118"/>
    </source>
</evidence>
<dbReference type="OrthoDB" id="10454380at2759"/>
<dbReference type="Proteomes" id="UP000799118">
    <property type="component" value="Unassembled WGS sequence"/>
</dbReference>
<protein>
    <recommendedName>
        <fullName evidence="3">RING-type domain-containing protein</fullName>
    </recommendedName>
</protein>
<dbReference type="GO" id="GO:0008270">
    <property type="term" value="F:zinc ion binding"/>
    <property type="evidence" value="ECO:0007669"/>
    <property type="project" value="UniProtKB-KW"/>
</dbReference>
<keyword evidence="1" id="KW-0863">Zinc-finger</keyword>
<reference evidence="4" key="1">
    <citation type="journal article" date="2019" name="Environ. Microbiol.">
        <title>Fungal ecological strategies reflected in gene transcription - a case study of two litter decomposers.</title>
        <authorList>
            <person name="Barbi F."/>
            <person name="Kohler A."/>
            <person name="Barry K."/>
            <person name="Baskaran P."/>
            <person name="Daum C."/>
            <person name="Fauchery L."/>
            <person name="Ihrmark K."/>
            <person name="Kuo A."/>
            <person name="LaButti K."/>
            <person name="Lipzen A."/>
            <person name="Morin E."/>
            <person name="Grigoriev I.V."/>
            <person name="Henrissat B."/>
            <person name="Lindahl B."/>
            <person name="Martin F."/>
        </authorList>
    </citation>
    <scope>NUCLEOTIDE SEQUENCE</scope>
    <source>
        <strain evidence="4">JB14</strain>
    </source>
</reference>
<keyword evidence="1" id="KW-0479">Metal-binding</keyword>